<evidence type="ECO:0000313" key="1">
    <source>
        <dbReference type="EMBL" id="JAH36015.1"/>
    </source>
</evidence>
<sequence length="26" mass="3187">MGFYCHFSSVKPTKPYRFNSQYKKNK</sequence>
<dbReference type="EMBL" id="GBXM01072562">
    <property type="protein sequence ID" value="JAH36015.1"/>
    <property type="molecule type" value="Transcribed_RNA"/>
</dbReference>
<reference evidence="1" key="1">
    <citation type="submission" date="2014-11" db="EMBL/GenBank/DDBJ databases">
        <authorList>
            <person name="Amaro Gonzalez C."/>
        </authorList>
    </citation>
    <scope>NUCLEOTIDE SEQUENCE</scope>
</reference>
<dbReference type="AlphaFoldDB" id="A0A0E9S5S5"/>
<organism evidence="1">
    <name type="scientific">Anguilla anguilla</name>
    <name type="common">European freshwater eel</name>
    <name type="synonym">Muraena anguilla</name>
    <dbReference type="NCBI Taxonomy" id="7936"/>
    <lineage>
        <taxon>Eukaryota</taxon>
        <taxon>Metazoa</taxon>
        <taxon>Chordata</taxon>
        <taxon>Craniata</taxon>
        <taxon>Vertebrata</taxon>
        <taxon>Euteleostomi</taxon>
        <taxon>Actinopterygii</taxon>
        <taxon>Neopterygii</taxon>
        <taxon>Teleostei</taxon>
        <taxon>Anguilliformes</taxon>
        <taxon>Anguillidae</taxon>
        <taxon>Anguilla</taxon>
    </lineage>
</organism>
<reference evidence="1" key="2">
    <citation type="journal article" date="2015" name="Fish Shellfish Immunol.">
        <title>Early steps in the European eel (Anguilla anguilla)-Vibrio vulnificus interaction in the gills: Role of the RtxA13 toxin.</title>
        <authorList>
            <person name="Callol A."/>
            <person name="Pajuelo D."/>
            <person name="Ebbesson L."/>
            <person name="Teles M."/>
            <person name="MacKenzie S."/>
            <person name="Amaro C."/>
        </authorList>
    </citation>
    <scope>NUCLEOTIDE SEQUENCE</scope>
</reference>
<proteinExistence type="predicted"/>
<accession>A0A0E9S5S5</accession>
<name>A0A0E9S5S5_ANGAN</name>
<protein>
    <submittedName>
        <fullName evidence="1">Uncharacterized protein</fullName>
    </submittedName>
</protein>